<evidence type="ECO:0000313" key="2">
    <source>
        <dbReference type="Proteomes" id="UP001229421"/>
    </source>
</evidence>
<evidence type="ECO:0000313" key="1">
    <source>
        <dbReference type="EMBL" id="KAK1438272.1"/>
    </source>
</evidence>
<dbReference type="Proteomes" id="UP001229421">
    <property type="component" value="Unassembled WGS sequence"/>
</dbReference>
<accession>A0AAD8PAG4</accession>
<organism evidence="1 2">
    <name type="scientific">Tagetes erecta</name>
    <name type="common">African marigold</name>
    <dbReference type="NCBI Taxonomy" id="13708"/>
    <lineage>
        <taxon>Eukaryota</taxon>
        <taxon>Viridiplantae</taxon>
        <taxon>Streptophyta</taxon>
        <taxon>Embryophyta</taxon>
        <taxon>Tracheophyta</taxon>
        <taxon>Spermatophyta</taxon>
        <taxon>Magnoliopsida</taxon>
        <taxon>eudicotyledons</taxon>
        <taxon>Gunneridae</taxon>
        <taxon>Pentapetalae</taxon>
        <taxon>asterids</taxon>
        <taxon>campanulids</taxon>
        <taxon>Asterales</taxon>
        <taxon>Asteraceae</taxon>
        <taxon>Asteroideae</taxon>
        <taxon>Heliantheae alliance</taxon>
        <taxon>Tageteae</taxon>
        <taxon>Tagetes</taxon>
    </lineage>
</organism>
<gene>
    <name evidence="1" type="ORF">QVD17_04078</name>
</gene>
<reference evidence="1" key="1">
    <citation type="journal article" date="2023" name="bioRxiv">
        <title>Improved chromosome-level genome assembly for marigold (Tagetes erecta).</title>
        <authorList>
            <person name="Jiang F."/>
            <person name="Yuan L."/>
            <person name="Wang S."/>
            <person name="Wang H."/>
            <person name="Xu D."/>
            <person name="Wang A."/>
            <person name="Fan W."/>
        </authorList>
    </citation>
    <scope>NUCLEOTIDE SEQUENCE</scope>
    <source>
        <strain evidence="1">WSJ</strain>
        <tissue evidence="1">Leaf</tissue>
    </source>
</reference>
<dbReference type="EMBL" id="JAUHHV010000001">
    <property type="protein sequence ID" value="KAK1438272.1"/>
    <property type="molecule type" value="Genomic_DNA"/>
</dbReference>
<keyword evidence="2" id="KW-1185">Reference proteome</keyword>
<comment type="caution">
    <text evidence="1">The sequence shown here is derived from an EMBL/GenBank/DDBJ whole genome shotgun (WGS) entry which is preliminary data.</text>
</comment>
<name>A0AAD8PAG4_TARER</name>
<dbReference type="AlphaFoldDB" id="A0AAD8PAG4"/>
<proteinExistence type="predicted"/>
<protein>
    <submittedName>
        <fullName evidence="1">Uncharacterized protein</fullName>
    </submittedName>
</protein>
<sequence length="82" mass="9841">MRYTNIINSFIKRKGDFHSHFQWKADIAAFHLKEDLTLSFQLSGIRINSLFLYRKQIAKELMKEHRLLLFLKTSSEQLLQKD</sequence>